<evidence type="ECO:0000259" key="1">
    <source>
        <dbReference type="Pfam" id="PF03486"/>
    </source>
</evidence>
<gene>
    <name evidence="2" type="ORF">IAB44_14905</name>
</gene>
<proteinExistence type="predicted"/>
<protein>
    <submittedName>
        <fullName evidence="2">Aminoacetone oxidase family FAD-binding enzyme</fullName>
    </submittedName>
</protein>
<dbReference type="InterPro" id="IPR057661">
    <property type="entry name" value="RsdA/BaiN/AoA(So)_Rossmann"/>
</dbReference>
<feature type="domain" description="RsdA/BaiN/AoA(So)-like Rossmann fold-like" evidence="1">
    <location>
        <begin position="4"/>
        <end position="227"/>
    </location>
</feature>
<dbReference type="PRINTS" id="PR00368">
    <property type="entry name" value="FADPNR"/>
</dbReference>
<dbReference type="InterPro" id="IPR036188">
    <property type="entry name" value="FAD/NAD-bd_sf"/>
</dbReference>
<dbReference type="Proteomes" id="UP000823935">
    <property type="component" value="Unassembled WGS sequence"/>
</dbReference>
<dbReference type="SUPFAM" id="SSF51905">
    <property type="entry name" value="FAD/NAD(P)-binding domain"/>
    <property type="match status" value="1"/>
</dbReference>
<evidence type="ECO:0000313" key="2">
    <source>
        <dbReference type="EMBL" id="HIS32813.1"/>
    </source>
</evidence>
<dbReference type="Pfam" id="PF03486">
    <property type="entry name" value="HI0933_like"/>
    <property type="match status" value="1"/>
</dbReference>
<dbReference type="Gene3D" id="3.50.50.60">
    <property type="entry name" value="FAD/NAD(P)-binding domain"/>
    <property type="match status" value="1"/>
</dbReference>
<dbReference type="EMBL" id="DVIQ01000102">
    <property type="protein sequence ID" value="HIS32813.1"/>
    <property type="molecule type" value="Genomic_DNA"/>
</dbReference>
<reference evidence="2" key="2">
    <citation type="journal article" date="2021" name="PeerJ">
        <title>Extensive microbial diversity within the chicken gut microbiome revealed by metagenomics and culture.</title>
        <authorList>
            <person name="Gilroy R."/>
            <person name="Ravi A."/>
            <person name="Getino M."/>
            <person name="Pursley I."/>
            <person name="Horton D.L."/>
            <person name="Alikhan N.F."/>
            <person name="Baker D."/>
            <person name="Gharbi K."/>
            <person name="Hall N."/>
            <person name="Watson M."/>
            <person name="Adriaenssens E.M."/>
            <person name="Foster-Nyarko E."/>
            <person name="Jarju S."/>
            <person name="Secka A."/>
            <person name="Antonio M."/>
            <person name="Oren A."/>
            <person name="Chaudhuri R.R."/>
            <person name="La Ragione R."/>
            <person name="Hildebrand F."/>
            <person name="Pallen M.J."/>
        </authorList>
    </citation>
    <scope>NUCLEOTIDE SEQUENCE</scope>
    <source>
        <strain evidence="2">CHK190-19873</strain>
    </source>
</reference>
<dbReference type="NCBIfam" id="TIGR00275">
    <property type="entry name" value="aminoacetone oxidase family FAD-binding enzyme"/>
    <property type="match status" value="1"/>
</dbReference>
<sequence>MDREIFIVGAGASGLAAAVTAARAGAKVCVAERMDKAGKKILATGNGKCNYTNRNISEACYRSENPAFISAFVRRCRWEDTVDFFHRLGIYPKERDGYFYPNSEQASSVRDVLLQACEQLGVNFVFGEEVTDIRARQGGFHIKTKTHHFEASSVIIAAGGRAYPKLGSNGSGYILAKGLSHDIVPVVPALCGLRCLGKWGQKPEAFWKKVAGVRADAVVSLKIGGVTAAKDTGQVQLTGYGISGIPVFQISRFAARA</sequence>
<comment type="caution">
    <text evidence="2">The sequence shown here is derived from an EMBL/GenBank/DDBJ whole genome shotgun (WGS) entry which is preliminary data.</text>
</comment>
<evidence type="ECO:0000313" key="3">
    <source>
        <dbReference type="Proteomes" id="UP000823935"/>
    </source>
</evidence>
<accession>A0A9D1EVN5</accession>
<organism evidence="2 3">
    <name type="scientific">Candidatus Limivivens intestinipullorum</name>
    <dbReference type="NCBI Taxonomy" id="2840858"/>
    <lineage>
        <taxon>Bacteria</taxon>
        <taxon>Bacillati</taxon>
        <taxon>Bacillota</taxon>
        <taxon>Clostridia</taxon>
        <taxon>Lachnospirales</taxon>
        <taxon>Lachnospiraceae</taxon>
        <taxon>Lachnospiraceae incertae sedis</taxon>
        <taxon>Candidatus Limivivens</taxon>
    </lineage>
</organism>
<dbReference type="Gene3D" id="2.40.30.10">
    <property type="entry name" value="Translation factors"/>
    <property type="match status" value="1"/>
</dbReference>
<dbReference type="PANTHER" id="PTHR42887">
    <property type="entry name" value="OS12G0638800 PROTEIN"/>
    <property type="match status" value="1"/>
</dbReference>
<reference evidence="2" key="1">
    <citation type="submission" date="2020-10" db="EMBL/GenBank/DDBJ databases">
        <authorList>
            <person name="Gilroy R."/>
        </authorList>
    </citation>
    <scope>NUCLEOTIDE SEQUENCE</scope>
    <source>
        <strain evidence="2">CHK190-19873</strain>
    </source>
</reference>
<feature type="non-terminal residue" evidence="2">
    <location>
        <position position="257"/>
    </location>
</feature>
<dbReference type="PRINTS" id="PR00411">
    <property type="entry name" value="PNDRDTASEI"/>
</dbReference>
<dbReference type="InterPro" id="IPR004792">
    <property type="entry name" value="BaiN-like"/>
</dbReference>
<dbReference type="PANTHER" id="PTHR42887:SF2">
    <property type="entry name" value="OS12G0638800 PROTEIN"/>
    <property type="match status" value="1"/>
</dbReference>
<dbReference type="SUPFAM" id="SSF160996">
    <property type="entry name" value="HI0933 insert domain-like"/>
    <property type="match status" value="1"/>
</dbReference>
<name>A0A9D1EVN5_9FIRM</name>
<dbReference type="AlphaFoldDB" id="A0A9D1EVN5"/>